<name>E0UF33_GLOV7</name>
<proteinExistence type="predicted"/>
<sequence>MALKSVKIADLKQIAILIIIIVLLILPVILIQNAIAEITTVFYGIKFPSGVISFADEVVTYQPIIYFNQEGLPNVAAPFNNPKTALKIPNSTDDKHPFLPLNKRNDVSLGIGGSITLQFKDNLLTASGDNKFDLWIFEAGETTETVMVEISKDGVNWYFVGKTNQEESGLDIDQFGWKSDDFFAYVRLTDDPFQGQHSGIWNERQWIGWGGADIDAVGAISSVSLNYFSSNWLVLFFPIFKWSLLMFCPFVIAFAVTFYWKKI</sequence>
<protein>
    <submittedName>
        <fullName evidence="2">Uncharacterized protein</fullName>
    </submittedName>
</protein>
<feature type="transmembrane region" description="Helical" evidence="1">
    <location>
        <begin position="232"/>
        <end position="260"/>
    </location>
</feature>
<dbReference type="AlphaFoldDB" id="E0UF33"/>
<evidence type="ECO:0000313" key="2">
    <source>
        <dbReference type="EMBL" id="ADN14285.1"/>
    </source>
</evidence>
<dbReference type="EMBL" id="CP002198">
    <property type="protein sequence ID" value="ADN14285.1"/>
    <property type="molecule type" value="Genomic_DNA"/>
</dbReference>
<reference evidence="3" key="1">
    <citation type="journal article" date="2011" name="MBio">
        <title>Novel metabolic attributes of the genus Cyanothece, comprising a group of unicellular nitrogen-fixing Cyanobacteria.</title>
        <authorList>
            <person name="Bandyopadhyay A."/>
            <person name="Elvitigala T."/>
            <person name="Welsh E."/>
            <person name="Stockel J."/>
            <person name="Liberton M."/>
            <person name="Min H."/>
            <person name="Sherman L.A."/>
            <person name="Pakrasi H.B."/>
        </authorList>
    </citation>
    <scope>NUCLEOTIDE SEQUENCE [LARGE SCALE GENOMIC DNA]</scope>
    <source>
        <strain evidence="3">PCC 7822</strain>
    </source>
</reference>
<evidence type="ECO:0000313" key="3">
    <source>
        <dbReference type="Proteomes" id="UP000008206"/>
    </source>
</evidence>
<dbReference type="RefSeq" id="WP_013322390.1">
    <property type="nucleotide sequence ID" value="NC_014501.1"/>
</dbReference>
<keyword evidence="1" id="KW-0812">Transmembrane</keyword>
<evidence type="ECO:0000256" key="1">
    <source>
        <dbReference type="SAM" id="Phobius"/>
    </source>
</evidence>
<keyword evidence="1" id="KW-0472">Membrane</keyword>
<feature type="transmembrane region" description="Helical" evidence="1">
    <location>
        <begin position="14"/>
        <end position="35"/>
    </location>
</feature>
<dbReference type="OrthoDB" id="121983at2"/>
<gene>
    <name evidence="2" type="ordered locus">Cyan7822_2307</name>
</gene>
<keyword evidence="1" id="KW-1133">Transmembrane helix</keyword>
<accession>E0UF33</accession>
<dbReference type="Proteomes" id="UP000008206">
    <property type="component" value="Chromosome"/>
</dbReference>
<dbReference type="STRING" id="497965.Cyan7822_2307"/>
<dbReference type="KEGG" id="cyj:Cyan7822_2307"/>
<organism evidence="2 3">
    <name type="scientific">Gloeothece verrucosa (strain PCC 7822)</name>
    <name type="common">Cyanothece sp. (strain PCC 7822)</name>
    <dbReference type="NCBI Taxonomy" id="497965"/>
    <lineage>
        <taxon>Bacteria</taxon>
        <taxon>Bacillati</taxon>
        <taxon>Cyanobacteriota</taxon>
        <taxon>Cyanophyceae</taxon>
        <taxon>Oscillatoriophycideae</taxon>
        <taxon>Chroococcales</taxon>
        <taxon>Aphanothecaceae</taxon>
        <taxon>Gloeothece</taxon>
        <taxon>Gloeothece verrucosa</taxon>
    </lineage>
</organism>
<dbReference type="HOGENOM" id="CLU_091282_0_0_3"/>
<dbReference type="eggNOG" id="COG2931">
    <property type="taxonomic scope" value="Bacteria"/>
</dbReference>
<keyword evidence="3" id="KW-1185">Reference proteome</keyword>